<dbReference type="EMBL" id="QEAO01000091">
    <property type="protein sequence ID" value="TPX30158.1"/>
    <property type="molecule type" value="Genomic_DNA"/>
</dbReference>
<dbReference type="RefSeq" id="XP_031021885.1">
    <property type="nucleotide sequence ID" value="XM_031172143.1"/>
</dbReference>
<evidence type="ECO:0000313" key="3">
    <source>
        <dbReference type="Proteomes" id="UP000319731"/>
    </source>
</evidence>
<dbReference type="AlphaFoldDB" id="A0A507BRK0"/>
<evidence type="ECO:0000313" key="2">
    <source>
        <dbReference type="EMBL" id="TPX30158.1"/>
    </source>
</evidence>
<keyword evidence="1" id="KW-0812">Transmembrane</keyword>
<keyword evidence="3" id="KW-1185">Reference proteome</keyword>
<keyword evidence="1" id="KW-1133">Transmembrane helix</keyword>
<proteinExistence type="predicted"/>
<accession>A0A507BRK0</accession>
<organism evidence="2 3">
    <name type="scientific">Synchytrium microbalum</name>
    <dbReference type="NCBI Taxonomy" id="1806994"/>
    <lineage>
        <taxon>Eukaryota</taxon>
        <taxon>Fungi</taxon>
        <taxon>Fungi incertae sedis</taxon>
        <taxon>Chytridiomycota</taxon>
        <taxon>Chytridiomycota incertae sedis</taxon>
        <taxon>Chytridiomycetes</taxon>
        <taxon>Synchytriales</taxon>
        <taxon>Synchytriaceae</taxon>
        <taxon>Synchytrium</taxon>
    </lineage>
</organism>
<dbReference type="GeneID" id="42007440"/>
<sequence length="277" mass="30574">MVLYAGFRGQRAATQLPATFTTTTPPRSLPYEFMTRIFPDKVPAQTFEFPALTICPETAGSIVSITTCYVANATTTTNCDSTGIYIKNTTFDGVNQTCIAINDIPGMIMSANTEADVLFIAAHVSNVSVGGASGVLVNAHGQGENRMDFDSYFAASAYTLTEGSLRKIYRIDLNDTVTVDYESKATHLDLNVNTVLGGSNIMPFEMEFRYPRLEYVYERTFFPLDANNWLGEVGGVAALLLFLHRAVMSILVIVMCRTDRYSFSRVVGKNEEGFERF</sequence>
<evidence type="ECO:0000256" key="1">
    <source>
        <dbReference type="SAM" id="Phobius"/>
    </source>
</evidence>
<dbReference type="Proteomes" id="UP000319731">
    <property type="component" value="Unassembled WGS sequence"/>
</dbReference>
<feature type="transmembrane region" description="Helical" evidence="1">
    <location>
        <begin position="229"/>
        <end position="255"/>
    </location>
</feature>
<protein>
    <submittedName>
        <fullName evidence="2">Uncharacterized protein</fullName>
    </submittedName>
</protein>
<comment type="caution">
    <text evidence="2">The sequence shown here is derived from an EMBL/GenBank/DDBJ whole genome shotgun (WGS) entry which is preliminary data.</text>
</comment>
<keyword evidence="1" id="KW-0472">Membrane</keyword>
<reference evidence="2 3" key="1">
    <citation type="journal article" date="2019" name="Sci. Rep.">
        <title>Comparative genomics of chytrid fungi reveal insights into the obligate biotrophic and pathogenic lifestyle of Synchytrium endobioticum.</title>
        <authorList>
            <person name="van de Vossenberg B.T.L.H."/>
            <person name="Warris S."/>
            <person name="Nguyen H.D.T."/>
            <person name="van Gent-Pelzer M.P.E."/>
            <person name="Joly D.L."/>
            <person name="van de Geest H.C."/>
            <person name="Bonants P.J.M."/>
            <person name="Smith D.S."/>
            <person name="Levesque C.A."/>
            <person name="van der Lee T.A.J."/>
        </authorList>
    </citation>
    <scope>NUCLEOTIDE SEQUENCE [LARGE SCALE GENOMIC DNA]</scope>
    <source>
        <strain evidence="2 3">JEL517</strain>
    </source>
</reference>
<dbReference type="OrthoDB" id="2145282at2759"/>
<name>A0A507BRK0_9FUNG</name>
<gene>
    <name evidence="2" type="ORF">SmJEL517_g06217</name>
</gene>